<proteinExistence type="inferred from homology"/>
<dbReference type="AlphaFoldDB" id="A0A7X2ZFG0"/>
<dbReference type="Proteomes" id="UP000450917">
    <property type="component" value="Unassembled WGS sequence"/>
</dbReference>
<dbReference type="GO" id="GO:0016757">
    <property type="term" value="F:glycosyltransferase activity"/>
    <property type="evidence" value="ECO:0007669"/>
    <property type="project" value="UniProtKB-KW"/>
</dbReference>
<evidence type="ECO:0000256" key="3">
    <source>
        <dbReference type="ARBA" id="ARBA00022679"/>
    </source>
</evidence>
<dbReference type="RefSeq" id="WP_155615795.1">
    <property type="nucleotide sequence ID" value="NZ_WNZX01000037.1"/>
</dbReference>
<dbReference type="PANTHER" id="PTHR22916">
    <property type="entry name" value="GLYCOSYLTRANSFERASE"/>
    <property type="match status" value="1"/>
</dbReference>
<evidence type="ECO:0000256" key="1">
    <source>
        <dbReference type="ARBA" id="ARBA00006739"/>
    </source>
</evidence>
<reference evidence="5 6" key="1">
    <citation type="submission" date="2019-11" db="EMBL/GenBank/DDBJ databases">
        <title>Draft genome sequences of five Paenibacillus species of dairy origin.</title>
        <authorList>
            <person name="Olajide A.M."/>
            <person name="Chen S."/>
            <person name="Lapointe G."/>
        </authorList>
    </citation>
    <scope>NUCLEOTIDE SEQUENCE [LARGE SCALE GENOMIC DNA]</scope>
    <source>
        <strain evidence="5 6">2CS3</strain>
    </source>
</reference>
<keyword evidence="6" id="KW-1185">Reference proteome</keyword>
<dbReference type="InterPro" id="IPR001173">
    <property type="entry name" value="Glyco_trans_2-like"/>
</dbReference>
<dbReference type="SUPFAM" id="SSF53448">
    <property type="entry name" value="Nucleotide-diphospho-sugar transferases"/>
    <property type="match status" value="1"/>
</dbReference>
<evidence type="ECO:0000313" key="5">
    <source>
        <dbReference type="EMBL" id="MUG73948.1"/>
    </source>
</evidence>
<dbReference type="Gene3D" id="3.90.550.10">
    <property type="entry name" value="Spore Coat Polysaccharide Biosynthesis Protein SpsA, Chain A"/>
    <property type="match status" value="1"/>
</dbReference>
<evidence type="ECO:0000313" key="6">
    <source>
        <dbReference type="Proteomes" id="UP000450917"/>
    </source>
</evidence>
<organism evidence="5 6">
    <name type="scientific">Paenibacillus validus</name>
    <dbReference type="NCBI Taxonomy" id="44253"/>
    <lineage>
        <taxon>Bacteria</taxon>
        <taxon>Bacillati</taxon>
        <taxon>Bacillota</taxon>
        <taxon>Bacilli</taxon>
        <taxon>Bacillales</taxon>
        <taxon>Paenibacillaceae</taxon>
        <taxon>Paenibacillus</taxon>
    </lineage>
</organism>
<accession>A0A7X2ZFG0</accession>
<evidence type="ECO:0000256" key="2">
    <source>
        <dbReference type="ARBA" id="ARBA00022676"/>
    </source>
</evidence>
<feature type="domain" description="Glycosyltransferase 2-like" evidence="4">
    <location>
        <begin position="7"/>
        <end position="136"/>
    </location>
</feature>
<gene>
    <name evidence="5" type="ORF">GNP93_25440</name>
</gene>
<evidence type="ECO:0000259" key="4">
    <source>
        <dbReference type="Pfam" id="PF00535"/>
    </source>
</evidence>
<sequence length="334" mass="38381">MSNGKISVIVPVYNVERYISRAMDSLIKQTFGNIEILVVNDCSLDGSMEIVKKYGQQDNRIQIINHDVNKGLGEARNTGIKAASGEYLFFLDSDDWIEERTLETLYQTAIKEKADIVECGSRLVFEDGSSQNFLSNSIRVKDKFDAISLISEHKIGFMAWDKLYETDLIKKNSFYFPPILHEDINFAIQCVYYASKIVVIPDHLYNYFQRQESISNTNINPKHLGSYFTVINNANKFFEEINLYEKSPHSVQKLQKSLSNWLLEKLLRFYSSEGNNEDKNKQLMDAMYVHFGSSSFFVQSMLSLLLENIIYQNSLGSRSGIKRKLSSLLKRLGT</sequence>
<keyword evidence="2" id="KW-0328">Glycosyltransferase</keyword>
<dbReference type="CDD" id="cd00761">
    <property type="entry name" value="Glyco_tranf_GTA_type"/>
    <property type="match status" value="1"/>
</dbReference>
<dbReference type="InterPro" id="IPR029044">
    <property type="entry name" value="Nucleotide-diphossugar_trans"/>
</dbReference>
<keyword evidence="3 5" id="KW-0808">Transferase</keyword>
<dbReference type="PANTHER" id="PTHR22916:SF51">
    <property type="entry name" value="GLYCOSYLTRANSFERASE EPSH-RELATED"/>
    <property type="match status" value="1"/>
</dbReference>
<name>A0A7X2ZFG0_9BACL</name>
<comment type="caution">
    <text evidence="5">The sequence shown here is derived from an EMBL/GenBank/DDBJ whole genome shotgun (WGS) entry which is preliminary data.</text>
</comment>
<dbReference type="Pfam" id="PF00535">
    <property type="entry name" value="Glycos_transf_2"/>
    <property type="match status" value="1"/>
</dbReference>
<comment type="similarity">
    <text evidence="1">Belongs to the glycosyltransferase 2 family.</text>
</comment>
<dbReference type="EMBL" id="WNZX01000037">
    <property type="protein sequence ID" value="MUG73948.1"/>
    <property type="molecule type" value="Genomic_DNA"/>
</dbReference>
<protein>
    <submittedName>
        <fullName evidence="5">Glycosyltransferase</fullName>
    </submittedName>
</protein>